<dbReference type="KEGG" id="phu:Phum_PHUM429730"/>
<feature type="region of interest" description="Disordered" evidence="1">
    <location>
        <begin position="814"/>
        <end position="836"/>
    </location>
</feature>
<feature type="region of interest" description="Disordered" evidence="1">
    <location>
        <begin position="542"/>
        <end position="563"/>
    </location>
</feature>
<dbReference type="EMBL" id="AAZO01005247">
    <property type="status" value="NOT_ANNOTATED_CDS"/>
    <property type="molecule type" value="Genomic_DNA"/>
</dbReference>
<dbReference type="AlphaFoldDB" id="E0VTA2"/>
<feature type="region of interest" description="Disordered" evidence="1">
    <location>
        <begin position="700"/>
        <end position="751"/>
    </location>
</feature>
<evidence type="ECO:0000313" key="3">
    <source>
        <dbReference type="EnsemblMetazoa" id="PHUM429730-PA"/>
    </source>
</evidence>
<dbReference type="EMBL" id="DS235760">
    <property type="protein sequence ID" value="EEB16608.1"/>
    <property type="molecule type" value="Genomic_DNA"/>
</dbReference>
<evidence type="ECO:0000313" key="2">
    <source>
        <dbReference type="EMBL" id="EEB16608.1"/>
    </source>
</evidence>
<dbReference type="CTD" id="8230146"/>
<feature type="compositionally biased region" description="Polar residues" evidence="1">
    <location>
        <begin position="27"/>
        <end position="36"/>
    </location>
</feature>
<accession>E0VTA2</accession>
<keyword evidence="4" id="KW-1185">Reference proteome</keyword>
<gene>
    <name evidence="3" type="primary">8230146</name>
    <name evidence="2" type="ORF">Phum_PHUM429730</name>
</gene>
<feature type="compositionally biased region" description="Basic and acidic residues" evidence="1">
    <location>
        <begin position="37"/>
        <end position="46"/>
    </location>
</feature>
<feature type="compositionally biased region" description="Basic residues" evidence="1">
    <location>
        <begin position="700"/>
        <end position="710"/>
    </location>
</feature>
<name>E0VTA2_PEDHC</name>
<reference evidence="2" key="1">
    <citation type="submission" date="2007-04" db="EMBL/GenBank/DDBJ databases">
        <title>Annotation of Pediculus humanus corporis strain USDA.</title>
        <authorList>
            <person name="Kirkness E."/>
            <person name="Hannick L."/>
            <person name="Hass B."/>
            <person name="Bruggner R."/>
            <person name="Lawson D."/>
            <person name="Bidwell S."/>
            <person name="Joardar V."/>
            <person name="Caler E."/>
            <person name="Walenz B."/>
            <person name="Inman J."/>
            <person name="Schobel S."/>
            <person name="Galinsky K."/>
            <person name="Amedeo P."/>
            <person name="Strausberg R."/>
        </authorList>
    </citation>
    <scope>NUCLEOTIDE SEQUENCE</scope>
    <source>
        <strain evidence="2">USDA</strain>
    </source>
</reference>
<proteinExistence type="predicted"/>
<dbReference type="HOGENOM" id="CLU_285179_0_0_1"/>
<dbReference type="VEuPathDB" id="VectorBase:PHUM429730"/>
<feature type="region of interest" description="Disordered" evidence="1">
    <location>
        <begin position="19"/>
        <end position="82"/>
    </location>
</feature>
<organism>
    <name type="scientific">Pediculus humanus subsp. corporis</name>
    <name type="common">Body louse</name>
    <dbReference type="NCBI Taxonomy" id="121224"/>
    <lineage>
        <taxon>Eukaryota</taxon>
        <taxon>Metazoa</taxon>
        <taxon>Ecdysozoa</taxon>
        <taxon>Arthropoda</taxon>
        <taxon>Hexapoda</taxon>
        <taxon>Insecta</taxon>
        <taxon>Pterygota</taxon>
        <taxon>Neoptera</taxon>
        <taxon>Paraneoptera</taxon>
        <taxon>Psocodea</taxon>
        <taxon>Troctomorpha</taxon>
        <taxon>Phthiraptera</taxon>
        <taxon>Anoplura</taxon>
        <taxon>Pediculidae</taxon>
        <taxon>Pediculus</taxon>
    </lineage>
</organism>
<reference evidence="3" key="3">
    <citation type="submission" date="2020-05" db="UniProtKB">
        <authorList>
            <consortium name="EnsemblMetazoa"/>
        </authorList>
    </citation>
    <scope>IDENTIFICATION</scope>
    <source>
        <strain evidence="3">USDA</strain>
    </source>
</reference>
<dbReference type="InParanoid" id="E0VTA2"/>
<reference evidence="2" key="2">
    <citation type="submission" date="2007-04" db="EMBL/GenBank/DDBJ databases">
        <title>The genome of the human body louse.</title>
        <authorList>
            <consortium name="The Human Body Louse Genome Consortium"/>
            <person name="Kirkness E."/>
            <person name="Walenz B."/>
            <person name="Hass B."/>
            <person name="Bruggner R."/>
            <person name="Strausberg R."/>
        </authorList>
    </citation>
    <scope>NUCLEOTIDE SEQUENCE</scope>
    <source>
        <strain evidence="2">USDA</strain>
    </source>
</reference>
<feature type="compositionally biased region" description="Acidic residues" evidence="1">
    <location>
        <begin position="65"/>
        <end position="82"/>
    </location>
</feature>
<sequence length="1087" mass="125766">MIKLESQIYFYKYEKDLKKSKGENPDKTTNQQTKSQPQDKEDDSKLKKFISVDIVPKKNLLKDEQNDDDNKDDKNDENDEDNDQIQCFQDFLKNEILREKNLLKLLESLTNMNNILESGRPLLLEDVSKIDNEYMKSILNLLENTGVATIEKNATGKGKKKKLEPVRILHKNPEISQSKTLIDDCEATPSNPVKKNQMKKTISNCKREEKYNKIDRMSSEKAIRAPKLENVDNKKKRGLTKNFKKKENSNKIEIPFNDETEKVTEIWRSKIKPSDTTVVSRSSNSLDLESEKLDPEYFGIKSYEMLRKTVEVELQRICKSSLKSWNGDGLLPENKMEAGKTNNDTNVDKTSRDVDKIKNSILIDKKLCPLTLSEVKKLEKRSGNKLNLTTIKKPGKGDKSIPKRSERKLISKTNKIEFDKKNDPSEIVKDWSIVKRLEQAFLALSTPPFPDKKFKNTKFSQSLPPEIRSNERLAEGTSREVSVKKLFGKNNLSDTRYVNENINSSNCEREVSGSKVSSTSKKIRKVITDTKKQNPNLEKNIKNLNNGDTCGRQKSESLQGTTGNKTDIYEESVTHLENVYRKKSTDIDKQKSNYLKNDVTSDKHVFETFVKNLENNKKMESSKSDDVDAVQIKKRCDDSISTKTKGTSNATIKLKKPTESESKHFYTSSKNLKIQNVQNDLVDKISETSKLVQQETLKKKLHGHQGKRQAIKVQNLKPSDELELKNFPETHRHVKNPNENAPRSKTSGRKMSPLNQTMVFKPKEKSTVTSSPEKIKSSESIIKFKTLESESFDKIESKDKKIFFDKIPLKKLTERHNRNPPLRDPKENEEERIPYEPENVLYESKTSRTVEENSSRESIELKRGKKITGSNKYDWENNLNEYRRIVRDILGQYERTKDYLKQDNNLKEVESSSNWYKYPEVKKSDGSECDEKANLSAYRNNILWQFTKNPVTENKIKSKKKNLQIVSKLNRDSDLLDVKDYPVNVCNVLNSHLYVDKKKLKKKLAENVRSFYRYFSEENVRTDDANVQLSIDKLHRMNSHPNSNKIRMRSNNTTTERVVPSTEYRVPSIIRITINLFTSTCFISTRK</sequence>
<evidence type="ECO:0000256" key="1">
    <source>
        <dbReference type="SAM" id="MobiDB-lite"/>
    </source>
</evidence>
<dbReference type="Proteomes" id="UP000009046">
    <property type="component" value="Unassembled WGS sequence"/>
</dbReference>
<dbReference type="EnsemblMetazoa" id="PHUM429730-RA">
    <property type="protein sequence ID" value="PHUM429730-PA"/>
    <property type="gene ID" value="PHUM429730"/>
</dbReference>
<feature type="compositionally biased region" description="Basic and acidic residues" evidence="1">
    <location>
        <begin position="718"/>
        <end position="731"/>
    </location>
</feature>
<feature type="compositionally biased region" description="Basic and acidic residues" evidence="1">
    <location>
        <begin position="814"/>
        <end position="835"/>
    </location>
</feature>
<protein>
    <submittedName>
        <fullName evidence="2 3">Uncharacterized protein</fullName>
    </submittedName>
</protein>
<evidence type="ECO:0000313" key="4">
    <source>
        <dbReference type="Proteomes" id="UP000009046"/>
    </source>
</evidence>
<dbReference type="GeneID" id="8230146"/>
<dbReference type="RefSeq" id="XP_002429346.1">
    <property type="nucleotide sequence ID" value="XM_002429301.1"/>
</dbReference>